<feature type="domain" description="Major facilitator superfamily (MFS) profile" evidence="7">
    <location>
        <begin position="7"/>
        <end position="383"/>
    </location>
</feature>
<keyword evidence="3 6" id="KW-0812">Transmembrane</keyword>
<feature type="transmembrane region" description="Helical" evidence="6">
    <location>
        <begin position="269"/>
        <end position="288"/>
    </location>
</feature>
<keyword evidence="2" id="KW-1003">Cell membrane</keyword>
<proteinExistence type="predicted"/>
<name>A0A7M1SQM2_9MICO</name>
<comment type="subcellular location">
    <subcellularLocation>
        <location evidence="1">Cell membrane</location>
        <topology evidence="1">Multi-pass membrane protein</topology>
    </subcellularLocation>
</comment>
<dbReference type="EMBL" id="CP063169">
    <property type="protein sequence ID" value="QOR69866.1"/>
    <property type="molecule type" value="Genomic_DNA"/>
</dbReference>
<feature type="transmembrane region" description="Helical" evidence="6">
    <location>
        <begin position="294"/>
        <end position="311"/>
    </location>
</feature>
<dbReference type="RefSeq" id="WP_193496568.1">
    <property type="nucleotide sequence ID" value="NZ_CP063169.1"/>
</dbReference>
<sequence>MSRSPLWLAALFTATLSLGTDEFVIAGVLNDVAADLAVTPGAAGQLVTGFALAFALGAPVLAVWLGRYPRRLVLSGGLAIFVLANIGCAVASDLTMLLALRIVAGLSAAAVSTTAFAAAAEGAPEGRQGAYLSVVTAGLTVALFTGVPVGSWISGVWGWRSTFALIAVVAALAAIVVLWTLPRLEGAAPSTLDEKLAPLRRPAVLRMVAVIFLCGTGGLMFYTYLGPIAMHTLGTDTSLPVLFLIIGLVGVVSALLGGRLTDSQGPRRARLIVLAGHAIALAIVATLIFTGAPVWLFGAAVALWSVFAWALNPPMQASTIAAAPAAPMTAVSLNISGLYLGTAVAGAVGGFALDHLGAPGVVVIGTIALAGAWMIAAPAIELRTTDRNDRQPITH</sequence>
<evidence type="ECO:0000256" key="2">
    <source>
        <dbReference type="ARBA" id="ARBA00022475"/>
    </source>
</evidence>
<evidence type="ECO:0000256" key="4">
    <source>
        <dbReference type="ARBA" id="ARBA00022989"/>
    </source>
</evidence>
<dbReference type="SUPFAM" id="SSF103473">
    <property type="entry name" value="MFS general substrate transporter"/>
    <property type="match status" value="1"/>
</dbReference>
<evidence type="ECO:0000259" key="7">
    <source>
        <dbReference type="PROSITE" id="PS50850"/>
    </source>
</evidence>
<evidence type="ECO:0000256" key="5">
    <source>
        <dbReference type="ARBA" id="ARBA00023136"/>
    </source>
</evidence>
<organism evidence="8 9">
    <name type="scientific">Ruania alkalisoli</name>
    <dbReference type="NCBI Taxonomy" id="2779775"/>
    <lineage>
        <taxon>Bacteria</taxon>
        <taxon>Bacillati</taxon>
        <taxon>Actinomycetota</taxon>
        <taxon>Actinomycetes</taxon>
        <taxon>Micrococcales</taxon>
        <taxon>Ruaniaceae</taxon>
        <taxon>Ruania</taxon>
    </lineage>
</organism>
<feature type="transmembrane region" description="Helical" evidence="6">
    <location>
        <begin position="98"/>
        <end position="119"/>
    </location>
</feature>
<keyword evidence="5 6" id="KW-0472">Membrane</keyword>
<accession>A0A7M1SQM2</accession>
<dbReference type="CDD" id="cd17324">
    <property type="entry name" value="MFS_NepI_like"/>
    <property type="match status" value="1"/>
</dbReference>
<dbReference type="InterPro" id="IPR020846">
    <property type="entry name" value="MFS_dom"/>
</dbReference>
<dbReference type="AlphaFoldDB" id="A0A7M1SQM2"/>
<feature type="transmembrane region" description="Helical" evidence="6">
    <location>
        <begin position="203"/>
        <end position="225"/>
    </location>
</feature>
<dbReference type="InterPro" id="IPR050189">
    <property type="entry name" value="MFS_Efflux_Transporters"/>
</dbReference>
<feature type="transmembrane region" description="Helical" evidence="6">
    <location>
        <begin position="159"/>
        <end position="182"/>
    </location>
</feature>
<dbReference type="PANTHER" id="PTHR43124:SF10">
    <property type="entry name" value="PURINE EFFLUX PUMP PBUE"/>
    <property type="match status" value="1"/>
</dbReference>
<keyword evidence="9" id="KW-1185">Reference proteome</keyword>
<feature type="transmembrane region" description="Helical" evidence="6">
    <location>
        <begin position="331"/>
        <end position="353"/>
    </location>
</feature>
<dbReference type="Gene3D" id="1.20.1250.20">
    <property type="entry name" value="MFS general substrate transporter like domains"/>
    <property type="match status" value="1"/>
</dbReference>
<feature type="transmembrane region" description="Helical" evidence="6">
    <location>
        <begin position="237"/>
        <end position="257"/>
    </location>
</feature>
<evidence type="ECO:0000256" key="3">
    <source>
        <dbReference type="ARBA" id="ARBA00022692"/>
    </source>
</evidence>
<dbReference type="Pfam" id="PF07690">
    <property type="entry name" value="MFS_1"/>
    <property type="match status" value="1"/>
</dbReference>
<feature type="transmembrane region" description="Helical" evidence="6">
    <location>
        <begin position="359"/>
        <end position="380"/>
    </location>
</feature>
<dbReference type="GO" id="GO:0005886">
    <property type="term" value="C:plasma membrane"/>
    <property type="evidence" value="ECO:0007669"/>
    <property type="project" value="UniProtKB-SubCell"/>
</dbReference>
<evidence type="ECO:0000313" key="8">
    <source>
        <dbReference type="EMBL" id="QOR69866.1"/>
    </source>
</evidence>
<gene>
    <name evidence="8" type="ORF">IM660_14570</name>
</gene>
<dbReference type="GO" id="GO:0022857">
    <property type="term" value="F:transmembrane transporter activity"/>
    <property type="evidence" value="ECO:0007669"/>
    <property type="project" value="InterPro"/>
</dbReference>
<dbReference type="InterPro" id="IPR036259">
    <property type="entry name" value="MFS_trans_sf"/>
</dbReference>
<dbReference type="InterPro" id="IPR011701">
    <property type="entry name" value="MFS"/>
</dbReference>
<keyword evidence="4 6" id="KW-1133">Transmembrane helix</keyword>
<feature type="transmembrane region" description="Helical" evidence="6">
    <location>
        <begin position="131"/>
        <end position="153"/>
    </location>
</feature>
<protein>
    <submittedName>
        <fullName evidence="8">MFS transporter</fullName>
    </submittedName>
</protein>
<dbReference type="PROSITE" id="PS50850">
    <property type="entry name" value="MFS"/>
    <property type="match status" value="1"/>
</dbReference>
<evidence type="ECO:0000256" key="6">
    <source>
        <dbReference type="SAM" id="Phobius"/>
    </source>
</evidence>
<evidence type="ECO:0000256" key="1">
    <source>
        <dbReference type="ARBA" id="ARBA00004651"/>
    </source>
</evidence>
<dbReference type="KEGG" id="halt:IM660_14570"/>
<reference evidence="8 9" key="1">
    <citation type="submission" date="2020-10" db="EMBL/GenBank/DDBJ databases">
        <title>Haloactinobacterium sp. RN3S43, a bacterium isolated from saline soil.</title>
        <authorList>
            <person name="Sun J.-Q."/>
        </authorList>
    </citation>
    <scope>NUCLEOTIDE SEQUENCE [LARGE SCALE GENOMIC DNA]</scope>
    <source>
        <strain evidence="8 9">RN3S43</strain>
    </source>
</reference>
<feature type="transmembrane region" description="Helical" evidence="6">
    <location>
        <begin position="42"/>
        <end position="65"/>
    </location>
</feature>
<dbReference type="Proteomes" id="UP000593758">
    <property type="component" value="Chromosome"/>
</dbReference>
<feature type="transmembrane region" description="Helical" evidence="6">
    <location>
        <begin position="72"/>
        <end position="92"/>
    </location>
</feature>
<evidence type="ECO:0000313" key="9">
    <source>
        <dbReference type="Proteomes" id="UP000593758"/>
    </source>
</evidence>
<dbReference type="PANTHER" id="PTHR43124">
    <property type="entry name" value="PURINE EFFLUX PUMP PBUE"/>
    <property type="match status" value="1"/>
</dbReference>